<dbReference type="Proteomes" id="UP000662973">
    <property type="component" value="Chromosome"/>
</dbReference>
<sequence length="111" mass="12450">MWFRPSIYGPRDADMLITLERIDGSGKTSAWEALRRAEFGVETFTLEPTDSWYGDAVARSIGVMSLKPSVNDSDWLCMFHTVGCNKLKEFATPGGEYLYELTADSISRDTV</sequence>
<protein>
    <submittedName>
        <fullName evidence="1">Thymidylate kinase</fullName>
    </submittedName>
</protein>
<gene>
    <name evidence="1" type="primary">tmk3</name>
    <name evidence="1" type="ORF">HSR122_1640</name>
</gene>
<name>A0A897N9D8_9EURY</name>
<evidence type="ECO:0000313" key="2">
    <source>
        <dbReference type="Proteomes" id="UP000662973"/>
    </source>
</evidence>
<dbReference type="AlphaFoldDB" id="A0A897N9D8"/>
<accession>A0A897N9D8</accession>
<reference evidence="1 2" key="1">
    <citation type="submission" date="2020-11" db="EMBL/GenBank/DDBJ databases">
        <title>Carbohydrate-dependent, anaerobic sulfur respiration: A novel catabolism in halophilic archaea.</title>
        <authorList>
            <person name="Sorokin D.Y."/>
            <person name="Messina E."/>
            <person name="Smedile F."/>
            <person name="La Cono V."/>
            <person name="Hallsworth J.E."/>
            <person name="Yakimov M.M."/>
        </authorList>
    </citation>
    <scope>NUCLEOTIDE SEQUENCE [LARGE SCALE GENOMIC DNA]</scope>
    <source>
        <strain evidence="1 2">HSR12-2</strain>
    </source>
</reference>
<dbReference type="GO" id="GO:0016301">
    <property type="term" value="F:kinase activity"/>
    <property type="evidence" value="ECO:0007669"/>
    <property type="project" value="UniProtKB-KW"/>
</dbReference>
<keyword evidence="1" id="KW-0418">Kinase</keyword>
<evidence type="ECO:0000313" key="1">
    <source>
        <dbReference type="EMBL" id="QSG09031.1"/>
    </source>
</evidence>
<dbReference type="EMBL" id="CP064788">
    <property type="protein sequence ID" value="QSG09031.1"/>
    <property type="molecule type" value="Genomic_DNA"/>
</dbReference>
<proteinExistence type="predicted"/>
<keyword evidence="2" id="KW-1185">Reference proteome</keyword>
<dbReference type="KEGG" id="hds:HSR122_1640"/>
<organism evidence="1 2">
    <name type="scientific">Halapricum desulfuricans</name>
    <dbReference type="NCBI Taxonomy" id="2841257"/>
    <lineage>
        <taxon>Archaea</taxon>
        <taxon>Methanobacteriati</taxon>
        <taxon>Methanobacteriota</taxon>
        <taxon>Stenosarchaea group</taxon>
        <taxon>Halobacteria</taxon>
        <taxon>Halobacteriales</taxon>
        <taxon>Haloarculaceae</taxon>
        <taxon>Halapricum</taxon>
    </lineage>
</organism>
<keyword evidence="1" id="KW-0808">Transferase</keyword>